<feature type="compositionally biased region" description="Basic and acidic residues" evidence="1">
    <location>
        <begin position="35"/>
        <end position="47"/>
    </location>
</feature>
<evidence type="ECO:0000313" key="2">
    <source>
        <dbReference type="EnsemblPlants" id="ONIVA02G16640.1"/>
    </source>
</evidence>
<dbReference type="Proteomes" id="UP000006591">
    <property type="component" value="Chromosome 2"/>
</dbReference>
<reference evidence="2" key="1">
    <citation type="submission" date="2015-04" db="UniProtKB">
        <authorList>
            <consortium name="EnsemblPlants"/>
        </authorList>
    </citation>
    <scope>IDENTIFICATION</scope>
    <source>
        <strain evidence="2">SL10</strain>
    </source>
</reference>
<evidence type="ECO:0000256" key="1">
    <source>
        <dbReference type="SAM" id="MobiDB-lite"/>
    </source>
</evidence>
<feature type="compositionally biased region" description="Basic and acidic residues" evidence="1">
    <location>
        <begin position="1"/>
        <end position="10"/>
    </location>
</feature>
<dbReference type="HOGENOM" id="CLU_2516511_0_0_1"/>
<name>A0A0E0G618_ORYNI</name>
<evidence type="ECO:0000313" key="3">
    <source>
        <dbReference type="Proteomes" id="UP000006591"/>
    </source>
</evidence>
<proteinExistence type="predicted"/>
<accession>A0A0E0G618</accession>
<sequence length="85" mass="9364">MAHVPTENKYKKINQTIDKENHETNPLPASPTQEIRSKPNQNREPREAAAAAVGVAEEIGAVERRGTVVNPGDGELAARNRVRLR</sequence>
<protein>
    <submittedName>
        <fullName evidence="2">Uncharacterized protein</fullName>
    </submittedName>
</protein>
<keyword evidence="3" id="KW-1185">Reference proteome</keyword>
<dbReference type="AlphaFoldDB" id="A0A0E0G618"/>
<dbReference type="EnsemblPlants" id="ONIVA02G16640.1">
    <property type="protein sequence ID" value="ONIVA02G16640.1"/>
    <property type="gene ID" value="ONIVA02G16640"/>
</dbReference>
<organism evidence="2">
    <name type="scientific">Oryza nivara</name>
    <name type="common">Indian wild rice</name>
    <name type="synonym">Oryza sativa f. spontanea</name>
    <dbReference type="NCBI Taxonomy" id="4536"/>
    <lineage>
        <taxon>Eukaryota</taxon>
        <taxon>Viridiplantae</taxon>
        <taxon>Streptophyta</taxon>
        <taxon>Embryophyta</taxon>
        <taxon>Tracheophyta</taxon>
        <taxon>Spermatophyta</taxon>
        <taxon>Magnoliopsida</taxon>
        <taxon>Liliopsida</taxon>
        <taxon>Poales</taxon>
        <taxon>Poaceae</taxon>
        <taxon>BOP clade</taxon>
        <taxon>Oryzoideae</taxon>
        <taxon>Oryzeae</taxon>
        <taxon>Oryzinae</taxon>
        <taxon>Oryza</taxon>
    </lineage>
</organism>
<dbReference type="Gramene" id="ONIVA02G16640.1">
    <property type="protein sequence ID" value="ONIVA02G16640.1"/>
    <property type="gene ID" value="ONIVA02G16640"/>
</dbReference>
<reference evidence="2" key="2">
    <citation type="submission" date="2018-04" db="EMBL/GenBank/DDBJ databases">
        <title>OnivRS2 (Oryza nivara Reference Sequence Version 2).</title>
        <authorList>
            <person name="Zhang J."/>
            <person name="Kudrna D."/>
            <person name="Lee S."/>
            <person name="Talag J."/>
            <person name="Rajasekar S."/>
            <person name="Welchert J."/>
            <person name="Hsing Y.-I."/>
            <person name="Wing R.A."/>
        </authorList>
    </citation>
    <scope>NUCLEOTIDE SEQUENCE [LARGE SCALE GENOMIC DNA]</scope>
    <source>
        <strain evidence="2">SL10</strain>
    </source>
</reference>
<feature type="region of interest" description="Disordered" evidence="1">
    <location>
        <begin position="1"/>
        <end position="47"/>
    </location>
</feature>